<feature type="domain" description="HTH tetR-type" evidence="5">
    <location>
        <begin position="14"/>
        <end position="74"/>
    </location>
</feature>
<keyword evidence="3" id="KW-0804">Transcription</keyword>
<dbReference type="InterPro" id="IPR036271">
    <property type="entry name" value="Tet_transcr_reg_TetR-rel_C_sf"/>
</dbReference>
<dbReference type="Proteomes" id="UP001623041">
    <property type="component" value="Unassembled WGS sequence"/>
</dbReference>
<dbReference type="RefSeq" id="WP_406582139.1">
    <property type="nucleotide sequence ID" value="NZ_JBJHQH010000016.1"/>
</dbReference>
<name>A0ABW8RJG4_9BACI</name>
<dbReference type="EMBL" id="JBJHQH010000016">
    <property type="protein sequence ID" value="MFK9093635.1"/>
    <property type="molecule type" value="Genomic_DNA"/>
</dbReference>
<evidence type="ECO:0000256" key="3">
    <source>
        <dbReference type="ARBA" id="ARBA00023163"/>
    </source>
</evidence>
<evidence type="ECO:0000259" key="5">
    <source>
        <dbReference type="PROSITE" id="PS50977"/>
    </source>
</evidence>
<reference evidence="6 7" key="1">
    <citation type="submission" date="2024-11" db="EMBL/GenBank/DDBJ databases">
        <authorList>
            <person name="Lucas J.A."/>
        </authorList>
    </citation>
    <scope>NUCLEOTIDE SEQUENCE [LARGE SCALE GENOMIC DNA]</scope>
    <source>
        <strain evidence="6 7">Z 5.4</strain>
    </source>
</reference>
<keyword evidence="7" id="KW-1185">Reference proteome</keyword>
<protein>
    <submittedName>
        <fullName evidence="6">TetR/AcrR family transcriptional regulator</fullName>
    </submittedName>
</protein>
<dbReference type="InterPro" id="IPR001647">
    <property type="entry name" value="HTH_TetR"/>
</dbReference>
<evidence type="ECO:0000313" key="7">
    <source>
        <dbReference type="Proteomes" id="UP001623041"/>
    </source>
</evidence>
<keyword evidence="1" id="KW-0805">Transcription regulation</keyword>
<evidence type="ECO:0000313" key="6">
    <source>
        <dbReference type="EMBL" id="MFK9093635.1"/>
    </source>
</evidence>
<accession>A0ABW8RJG4</accession>
<organism evidence="6 7">
    <name type="scientific">Bacillus salipaludis</name>
    <dbReference type="NCBI Taxonomy" id="2547811"/>
    <lineage>
        <taxon>Bacteria</taxon>
        <taxon>Bacillati</taxon>
        <taxon>Bacillota</taxon>
        <taxon>Bacilli</taxon>
        <taxon>Bacillales</taxon>
        <taxon>Bacillaceae</taxon>
        <taxon>Bacillus</taxon>
    </lineage>
</organism>
<dbReference type="PANTHER" id="PTHR30055">
    <property type="entry name" value="HTH-TYPE TRANSCRIPTIONAL REGULATOR RUTR"/>
    <property type="match status" value="1"/>
</dbReference>
<evidence type="ECO:0000256" key="1">
    <source>
        <dbReference type="ARBA" id="ARBA00023015"/>
    </source>
</evidence>
<evidence type="ECO:0000256" key="4">
    <source>
        <dbReference type="PROSITE-ProRule" id="PRU00335"/>
    </source>
</evidence>
<dbReference type="Gene3D" id="1.10.357.10">
    <property type="entry name" value="Tetracycline Repressor, domain 2"/>
    <property type="match status" value="1"/>
</dbReference>
<dbReference type="SUPFAM" id="SSF46689">
    <property type="entry name" value="Homeodomain-like"/>
    <property type="match status" value="1"/>
</dbReference>
<feature type="DNA-binding region" description="H-T-H motif" evidence="4">
    <location>
        <begin position="37"/>
        <end position="56"/>
    </location>
</feature>
<dbReference type="InterPro" id="IPR050109">
    <property type="entry name" value="HTH-type_TetR-like_transc_reg"/>
</dbReference>
<dbReference type="PANTHER" id="PTHR30055:SF234">
    <property type="entry name" value="HTH-TYPE TRANSCRIPTIONAL REGULATOR BETI"/>
    <property type="match status" value="1"/>
</dbReference>
<dbReference type="SUPFAM" id="SSF48498">
    <property type="entry name" value="Tetracyclin repressor-like, C-terminal domain"/>
    <property type="match status" value="1"/>
</dbReference>
<gene>
    <name evidence="6" type="ORF">ACJEBI_19395</name>
</gene>
<proteinExistence type="predicted"/>
<comment type="caution">
    <text evidence="6">The sequence shown here is derived from an EMBL/GenBank/DDBJ whole genome shotgun (WGS) entry which is preliminary data.</text>
</comment>
<keyword evidence="2 4" id="KW-0238">DNA-binding</keyword>
<dbReference type="Pfam" id="PF00440">
    <property type="entry name" value="TetR_N"/>
    <property type="match status" value="1"/>
</dbReference>
<dbReference type="PRINTS" id="PR00455">
    <property type="entry name" value="HTHTETR"/>
</dbReference>
<dbReference type="InterPro" id="IPR009057">
    <property type="entry name" value="Homeodomain-like_sf"/>
</dbReference>
<dbReference type="PROSITE" id="PS50977">
    <property type="entry name" value="HTH_TETR_2"/>
    <property type="match status" value="1"/>
</dbReference>
<evidence type="ECO:0000256" key="2">
    <source>
        <dbReference type="ARBA" id="ARBA00023125"/>
    </source>
</evidence>
<sequence>MKQINENQPDQIHDNRKEQIKRAALKVFAHRGIAGTKMSMIAAEAGISQGLTYRYFDSKEELFTVLVQEALEEAQVAVGNLRHFPGTPLEQIKTLTINMLDESHKHFFLLIQQTQDSDEVPVKAKQLIEQYSSKDTIEQLIPIFIKGQQTGEFCAGDPHRLLFLYFSVITGLMLQDVQTDESHWLQEIDILMKILTK</sequence>